<dbReference type="OrthoDB" id="2745134at2759"/>
<dbReference type="Pfam" id="PF20151">
    <property type="entry name" value="DUF6533"/>
    <property type="match status" value="1"/>
</dbReference>
<dbReference type="EMBL" id="AYKW01000003">
    <property type="protein sequence ID" value="PIL35282.1"/>
    <property type="molecule type" value="Genomic_DNA"/>
</dbReference>
<organism evidence="2 3">
    <name type="scientific">Ganoderma sinense ZZ0214-1</name>
    <dbReference type="NCBI Taxonomy" id="1077348"/>
    <lineage>
        <taxon>Eukaryota</taxon>
        <taxon>Fungi</taxon>
        <taxon>Dikarya</taxon>
        <taxon>Basidiomycota</taxon>
        <taxon>Agaricomycotina</taxon>
        <taxon>Agaricomycetes</taxon>
        <taxon>Polyporales</taxon>
        <taxon>Polyporaceae</taxon>
        <taxon>Ganoderma</taxon>
    </lineage>
</organism>
<evidence type="ECO:0000259" key="1">
    <source>
        <dbReference type="Pfam" id="PF20151"/>
    </source>
</evidence>
<evidence type="ECO:0000313" key="3">
    <source>
        <dbReference type="Proteomes" id="UP000230002"/>
    </source>
</evidence>
<sequence>MEEGDVVASFGPRWAPLRRLVLASPNMAVCVVDRLSAVRLLQVSGMLGFDDTPEDGHPVFQFLELLRVASPIGLYASLRIERGGFSGPFWKDVRACAPRLRSLELKLSYSAVRGNGDGDDWLNPIRMADESDSAAVIAALNAVLAGDYMDVTTMVVVVYDYLITFGVEVDLFWRKEITGASIVFFLNRYLILAYNLIRLPTWFPLSGSTL</sequence>
<keyword evidence="3" id="KW-1185">Reference proteome</keyword>
<accession>A0A2G8SNE2</accession>
<protein>
    <recommendedName>
        <fullName evidence="1">DUF6533 domain-containing protein</fullName>
    </recommendedName>
</protein>
<evidence type="ECO:0000313" key="2">
    <source>
        <dbReference type="EMBL" id="PIL35282.1"/>
    </source>
</evidence>
<gene>
    <name evidence="2" type="ORF">GSI_02007</name>
</gene>
<dbReference type="AlphaFoldDB" id="A0A2G8SNE2"/>
<feature type="domain" description="DUF6533" evidence="1">
    <location>
        <begin position="151"/>
        <end position="192"/>
    </location>
</feature>
<dbReference type="Proteomes" id="UP000230002">
    <property type="component" value="Unassembled WGS sequence"/>
</dbReference>
<reference evidence="2 3" key="1">
    <citation type="journal article" date="2015" name="Sci. Rep.">
        <title>Chromosome-level genome map provides insights into diverse defense mechanisms in the medicinal fungus Ganoderma sinense.</title>
        <authorList>
            <person name="Zhu Y."/>
            <person name="Xu J."/>
            <person name="Sun C."/>
            <person name="Zhou S."/>
            <person name="Xu H."/>
            <person name="Nelson D.R."/>
            <person name="Qian J."/>
            <person name="Song J."/>
            <person name="Luo H."/>
            <person name="Xiang L."/>
            <person name="Li Y."/>
            <person name="Xu Z."/>
            <person name="Ji A."/>
            <person name="Wang L."/>
            <person name="Lu S."/>
            <person name="Hayward A."/>
            <person name="Sun W."/>
            <person name="Li X."/>
            <person name="Schwartz D.C."/>
            <person name="Wang Y."/>
            <person name="Chen S."/>
        </authorList>
    </citation>
    <scope>NUCLEOTIDE SEQUENCE [LARGE SCALE GENOMIC DNA]</scope>
    <source>
        <strain evidence="2 3">ZZ0214-1</strain>
    </source>
</reference>
<dbReference type="InterPro" id="IPR045340">
    <property type="entry name" value="DUF6533"/>
</dbReference>
<name>A0A2G8SNE2_9APHY</name>
<comment type="caution">
    <text evidence="2">The sequence shown here is derived from an EMBL/GenBank/DDBJ whole genome shotgun (WGS) entry which is preliminary data.</text>
</comment>
<proteinExistence type="predicted"/>